<evidence type="ECO:0000313" key="2">
    <source>
        <dbReference type="Proteomes" id="UP001163321"/>
    </source>
</evidence>
<proteinExistence type="predicted"/>
<organism evidence="1 2">
    <name type="scientific">Peronosclerospora sorghi</name>
    <dbReference type="NCBI Taxonomy" id="230839"/>
    <lineage>
        <taxon>Eukaryota</taxon>
        <taxon>Sar</taxon>
        <taxon>Stramenopiles</taxon>
        <taxon>Oomycota</taxon>
        <taxon>Peronosporomycetes</taxon>
        <taxon>Peronosporales</taxon>
        <taxon>Peronosporaceae</taxon>
        <taxon>Peronosclerospora</taxon>
    </lineage>
</organism>
<reference evidence="1 2" key="1">
    <citation type="journal article" date="2022" name="bioRxiv">
        <title>The genome of the oomycete Peronosclerospora sorghi, a cosmopolitan pathogen of maize and sorghum, is inflated with dispersed pseudogenes.</title>
        <authorList>
            <person name="Fletcher K."/>
            <person name="Martin F."/>
            <person name="Isakeit T."/>
            <person name="Cavanaugh K."/>
            <person name="Magill C."/>
            <person name="Michelmore R."/>
        </authorList>
    </citation>
    <scope>NUCLEOTIDE SEQUENCE [LARGE SCALE GENOMIC DNA]</scope>
    <source>
        <strain evidence="1">P6</strain>
    </source>
</reference>
<comment type="caution">
    <text evidence="1">The sequence shown here is derived from an EMBL/GenBank/DDBJ whole genome shotgun (WGS) entry which is preliminary data.</text>
</comment>
<dbReference type="Proteomes" id="UP001163321">
    <property type="component" value="Chromosome 12"/>
</dbReference>
<keyword evidence="2" id="KW-1185">Reference proteome</keyword>
<protein>
    <submittedName>
        <fullName evidence="1">Uncharacterized protein</fullName>
    </submittedName>
</protein>
<accession>A0ACC0WI36</accession>
<name>A0ACC0WI36_9STRA</name>
<gene>
    <name evidence="1" type="ORF">PsorP6_011243</name>
</gene>
<dbReference type="EMBL" id="CM047591">
    <property type="protein sequence ID" value="KAI9918404.1"/>
    <property type="molecule type" value="Genomic_DNA"/>
</dbReference>
<evidence type="ECO:0000313" key="1">
    <source>
        <dbReference type="EMBL" id="KAI9918404.1"/>
    </source>
</evidence>
<sequence>MTRRRRSTVATRRAAATAGRATTATVSASTTAVTVTVTVAITAVRGARARATAWATVPAVIVTAVVSAAVVAAAASTTVSIAISSVAVTTSATGVKFPWVVGPTLLGKLHAQIATLKLLTFHAVNGIFCIAFLHKANKRKATRLVRATGTRNVHVADLAVLGKEVTQLVTPIIQGYIRGEH</sequence>